<accession>A0ABN2HT37</accession>
<evidence type="ECO:0000256" key="1">
    <source>
        <dbReference type="SAM" id="MobiDB-lite"/>
    </source>
</evidence>
<organism evidence="4 5">
    <name type="scientific">Fodinicola feengrottensis</name>
    <dbReference type="NCBI Taxonomy" id="435914"/>
    <lineage>
        <taxon>Bacteria</taxon>
        <taxon>Bacillati</taxon>
        <taxon>Actinomycetota</taxon>
        <taxon>Actinomycetes</taxon>
        <taxon>Mycobacteriales</taxon>
        <taxon>Fodinicola</taxon>
    </lineage>
</organism>
<feature type="region of interest" description="Disordered" evidence="1">
    <location>
        <begin position="1"/>
        <end position="26"/>
    </location>
</feature>
<dbReference type="InterPro" id="IPR048576">
    <property type="entry name" value="Rv2175c_wHTH"/>
</dbReference>
<evidence type="ECO:0000313" key="5">
    <source>
        <dbReference type="Proteomes" id="UP001500618"/>
    </source>
</evidence>
<reference evidence="4 5" key="1">
    <citation type="journal article" date="2019" name="Int. J. Syst. Evol. Microbiol.">
        <title>The Global Catalogue of Microorganisms (GCM) 10K type strain sequencing project: providing services to taxonomists for standard genome sequencing and annotation.</title>
        <authorList>
            <consortium name="The Broad Institute Genomics Platform"/>
            <consortium name="The Broad Institute Genome Sequencing Center for Infectious Disease"/>
            <person name="Wu L."/>
            <person name="Ma J."/>
        </authorList>
    </citation>
    <scope>NUCLEOTIDE SEQUENCE [LARGE SCALE GENOMIC DNA]</scope>
    <source>
        <strain evidence="4 5">JCM 14718</strain>
    </source>
</reference>
<dbReference type="Pfam" id="PF18367">
    <property type="entry name" value="Rv2175c_C"/>
    <property type="match status" value="1"/>
</dbReference>
<keyword evidence="4" id="KW-0238">DNA-binding</keyword>
<evidence type="ECO:0000259" key="2">
    <source>
        <dbReference type="Pfam" id="PF18367"/>
    </source>
</evidence>
<dbReference type="Proteomes" id="UP001500618">
    <property type="component" value="Unassembled WGS sequence"/>
</dbReference>
<protein>
    <submittedName>
        <fullName evidence="4">Rv2175c family DNA-binding protein</fullName>
    </submittedName>
</protein>
<dbReference type="InterPro" id="IPR041098">
    <property type="entry name" value="Rv2175c_C"/>
</dbReference>
<proteinExistence type="predicted"/>
<dbReference type="GO" id="GO:0003677">
    <property type="term" value="F:DNA binding"/>
    <property type="evidence" value="ECO:0007669"/>
    <property type="project" value="UniProtKB-KW"/>
</dbReference>
<feature type="domain" description="Rv2175c C-terminal" evidence="2">
    <location>
        <begin position="78"/>
        <end position="133"/>
    </location>
</feature>
<dbReference type="EMBL" id="BAAANY010000019">
    <property type="protein sequence ID" value="GAA1693056.1"/>
    <property type="molecule type" value="Genomic_DNA"/>
</dbReference>
<gene>
    <name evidence="4" type="ORF">GCM10009765_48030</name>
</gene>
<comment type="caution">
    <text evidence="4">The sequence shown here is derived from an EMBL/GenBank/DDBJ whole genome shotgun (WGS) entry which is preliminary data.</text>
</comment>
<dbReference type="RefSeq" id="WP_344312725.1">
    <property type="nucleotide sequence ID" value="NZ_BAAANY010000019.1"/>
</dbReference>
<keyword evidence="5" id="KW-1185">Reference proteome</keyword>
<dbReference type="Pfam" id="PF21531">
    <property type="entry name" value="Rv2175c_wHTH"/>
    <property type="match status" value="1"/>
</dbReference>
<evidence type="ECO:0000313" key="4">
    <source>
        <dbReference type="EMBL" id="GAA1693056.1"/>
    </source>
</evidence>
<sequence>MNAEVSRPDSTVMPDSADPVPGSVGEPAQWLPLPDVAELLKIPVNRVHQLIRDRKLVAVRRGGFMQVPAQLIGDGVVVKHVSGVLTLLDDARFDDEEIIRWLFTADDSLPGTPAQALAENRGTEIKRRAQALGF</sequence>
<feature type="domain" description="DNA-binding protein Rv2175c wHTH" evidence="3">
    <location>
        <begin position="28"/>
        <end position="71"/>
    </location>
</feature>
<evidence type="ECO:0000259" key="3">
    <source>
        <dbReference type="Pfam" id="PF21531"/>
    </source>
</evidence>
<name>A0ABN2HT37_9ACTN</name>